<dbReference type="KEGG" id="cyt:cce_3799"/>
<gene>
    <name evidence="3" type="ordered locus">cce_3799</name>
</gene>
<evidence type="ECO:0000259" key="2">
    <source>
        <dbReference type="Pfam" id="PF00561"/>
    </source>
</evidence>
<dbReference type="eggNOG" id="COG0596">
    <property type="taxonomic scope" value="Bacteria"/>
</dbReference>
<organism evidence="3 4">
    <name type="scientific">Crocosphaera subtropica (strain ATCC 51142 / BH68)</name>
    <name type="common">Cyanothece sp. (strain ATCC 51142)</name>
    <dbReference type="NCBI Taxonomy" id="43989"/>
    <lineage>
        <taxon>Bacteria</taxon>
        <taxon>Bacillati</taxon>
        <taxon>Cyanobacteriota</taxon>
        <taxon>Cyanophyceae</taxon>
        <taxon>Oscillatoriophycideae</taxon>
        <taxon>Chroococcales</taxon>
        <taxon>Aphanothecaceae</taxon>
        <taxon>Crocosphaera</taxon>
        <taxon>Crocosphaera subtropica</taxon>
    </lineage>
</organism>
<dbReference type="InterPro" id="IPR000073">
    <property type="entry name" value="AB_hydrolase_1"/>
</dbReference>
<proteinExistence type="predicted"/>
<evidence type="ECO:0000313" key="4">
    <source>
        <dbReference type="Proteomes" id="UP000001203"/>
    </source>
</evidence>
<keyword evidence="1" id="KW-0472">Membrane</keyword>
<keyword evidence="1" id="KW-0812">Transmembrane</keyword>
<dbReference type="AlphaFoldDB" id="B1WNW8"/>
<feature type="domain" description="AB hydrolase-1" evidence="2">
    <location>
        <begin position="80"/>
        <end position="166"/>
    </location>
</feature>
<keyword evidence="1" id="KW-1133">Transmembrane helix</keyword>
<dbReference type="EMBL" id="CP000806">
    <property type="protein sequence ID" value="ACB53147.1"/>
    <property type="molecule type" value="Genomic_DNA"/>
</dbReference>
<dbReference type="Gene3D" id="3.40.50.1820">
    <property type="entry name" value="alpha/beta hydrolase"/>
    <property type="match status" value="1"/>
</dbReference>
<protein>
    <recommendedName>
        <fullName evidence="2">AB hydrolase-1 domain-containing protein</fullName>
    </recommendedName>
</protein>
<dbReference type="InterPro" id="IPR029058">
    <property type="entry name" value="AB_hydrolase_fold"/>
</dbReference>
<feature type="transmembrane region" description="Helical" evidence="1">
    <location>
        <begin position="179"/>
        <end position="200"/>
    </location>
</feature>
<accession>B1WNW8</accession>
<sequence>MLIRLVNMNNTFIFEHYKLIILSLTTTYHWLLSYWENKQKLPPGKLIDLGGYKVHYYTKGAGSQTVMIDHSLGGIEGYFLINEIAKITQVFIYDRLGYGWSDSSPKKRCSQEIVRELGQLLEKAGISPPYILVGDSFGSYNVRLYTHYFPEKVSSIILTDGLHEKGMLSLPLSVKLLKLFFLSGFLMSILGGILGLIRILGNLGIFELIKPQLRQFNPESRRMVKRSFYRPKHWLTMAREIWNLEISARQVQKANNLGNIPLISIKSKTFFKPSLFSFLLPVKATNKIRDVIHEELLKLSSNSRQVLANNSSHFVWIDEPELIVKVIHQLIN</sequence>
<dbReference type="STRING" id="43989.cce_3799"/>
<keyword evidence="4" id="KW-1185">Reference proteome</keyword>
<dbReference type="Pfam" id="PF00561">
    <property type="entry name" value="Abhydrolase_1"/>
    <property type="match status" value="1"/>
</dbReference>
<dbReference type="Proteomes" id="UP000001203">
    <property type="component" value="Chromosome circular"/>
</dbReference>
<reference evidence="3 4" key="1">
    <citation type="journal article" date="2008" name="Proc. Natl. Acad. Sci. U.S.A.">
        <title>The genome of Cyanothece 51142, a unicellular diazotrophic cyanobacterium important in the marine nitrogen cycle.</title>
        <authorList>
            <person name="Welsh E.A."/>
            <person name="Liberton M."/>
            <person name="Stoeckel J."/>
            <person name="Loh T."/>
            <person name="Elvitigala T."/>
            <person name="Wang C."/>
            <person name="Wollam A."/>
            <person name="Fulton R.S."/>
            <person name="Clifton S.W."/>
            <person name="Jacobs J.M."/>
            <person name="Aurora R."/>
            <person name="Ghosh B.K."/>
            <person name="Sherman L.A."/>
            <person name="Smith R.D."/>
            <person name="Wilson R.K."/>
            <person name="Pakrasi H.B."/>
        </authorList>
    </citation>
    <scope>NUCLEOTIDE SEQUENCE [LARGE SCALE GENOMIC DNA]</scope>
    <source>
        <strain evidence="4">ATCC 51142 / BH68</strain>
    </source>
</reference>
<evidence type="ECO:0000313" key="3">
    <source>
        <dbReference type="EMBL" id="ACB53147.1"/>
    </source>
</evidence>
<evidence type="ECO:0000256" key="1">
    <source>
        <dbReference type="SAM" id="Phobius"/>
    </source>
</evidence>
<name>B1WNW8_CROS5</name>
<dbReference type="HOGENOM" id="CLU_020336_9_0_3"/>
<dbReference type="SUPFAM" id="SSF53474">
    <property type="entry name" value="alpha/beta-Hydrolases"/>
    <property type="match status" value="1"/>
</dbReference>